<evidence type="ECO:0000259" key="2">
    <source>
        <dbReference type="Pfam" id="PF00857"/>
    </source>
</evidence>
<dbReference type="AlphaFoldDB" id="A0A1I5FXB7"/>
<dbReference type="STRING" id="112413.SAMN05421854_1011331"/>
<evidence type="ECO:0000313" key="4">
    <source>
        <dbReference type="Proteomes" id="UP000199137"/>
    </source>
</evidence>
<dbReference type="EMBL" id="FOWC01000001">
    <property type="protein sequence ID" value="SFO28385.1"/>
    <property type="molecule type" value="Genomic_DNA"/>
</dbReference>
<protein>
    <submittedName>
        <fullName evidence="3">Nicotinamidase-related amidase</fullName>
    </submittedName>
</protein>
<organism evidence="3 4">
    <name type="scientific">Amycolatopsis rubida</name>
    <dbReference type="NCBI Taxonomy" id="112413"/>
    <lineage>
        <taxon>Bacteria</taxon>
        <taxon>Bacillati</taxon>
        <taxon>Actinomycetota</taxon>
        <taxon>Actinomycetes</taxon>
        <taxon>Pseudonocardiales</taxon>
        <taxon>Pseudonocardiaceae</taxon>
        <taxon>Amycolatopsis</taxon>
    </lineage>
</organism>
<dbReference type="InterPro" id="IPR036380">
    <property type="entry name" value="Isochorismatase-like_sf"/>
</dbReference>
<dbReference type="Proteomes" id="UP000199137">
    <property type="component" value="Unassembled WGS sequence"/>
</dbReference>
<dbReference type="GO" id="GO:0016787">
    <property type="term" value="F:hydrolase activity"/>
    <property type="evidence" value="ECO:0007669"/>
    <property type="project" value="UniProtKB-KW"/>
</dbReference>
<name>A0A1I5FXB7_9PSEU</name>
<dbReference type="RefSeq" id="WP_198545186.1">
    <property type="nucleotide sequence ID" value="NZ_FOWC01000001.1"/>
</dbReference>
<dbReference type="PANTHER" id="PTHR43540:SF1">
    <property type="entry name" value="ISOCHORISMATASE HYDROLASE"/>
    <property type="match status" value="1"/>
</dbReference>
<reference evidence="3 4" key="1">
    <citation type="submission" date="2016-10" db="EMBL/GenBank/DDBJ databases">
        <authorList>
            <person name="de Groot N.N."/>
        </authorList>
    </citation>
    <scope>NUCLEOTIDE SEQUENCE [LARGE SCALE GENOMIC DNA]</scope>
    <source>
        <strain evidence="3 4">DSM 44637</strain>
    </source>
</reference>
<dbReference type="InterPro" id="IPR050272">
    <property type="entry name" value="Isochorismatase-like_hydrls"/>
</dbReference>
<proteinExistence type="predicted"/>
<evidence type="ECO:0000313" key="3">
    <source>
        <dbReference type="EMBL" id="SFO28385.1"/>
    </source>
</evidence>
<feature type="domain" description="Isochorismatase-like" evidence="2">
    <location>
        <begin position="25"/>
        <end position="201"/>
    </location>
</feature>
<evidence type="ECO:0000256" key="1">
    <source>
        <dbReference type="ARBA" id="ARBA00022801"/>
    </source>
</evidence>
<accession>A0A1I5FXB7</accession>
<dbReference type="Pfam" id="PF00857">
    <property type="entry name" value="Isochorismatase"/>
    <property type="match status" value="1"/>
</dbReference>
<sequence>MSVTAAQLYRERRIGERQSGIRRPALVVVDFTYGFTDRDSALGCDAGEAVRETARLLDLARGLGLPRVFTRIQYAAADERVAAPFLEKMPALAQCRAGSRWAEIDERLAPRPDEPVLAKLFASGFFGTNLAAFLAGSGCDGVVVTGATTSGCVRATVVDALQHGYRAVVPGDAVADRAAEPHAAALFDIQAKYGQVVTAAEAGQLLRASERKAGE</sequence>
<dbReference type="InterPro" id="IPR000868">
    <property type="entry name" value="Isochorismatase-like_dom"/>
</dbReference>
<dbReference type="Gene3D" id="3.40.50.850">
    <property type="entry name" value="Isochorismatase-like"/>
    <property type="match status" value="1"/>
</dbReference>
<gene>
    <name evidence="3" type="ORF">SAMN05421854_1011331</name>
</gene>
<dbReference type="SUPFAM" id="SSF52499">
    <property type="entry name" value="Isochorismatase-like hydrolases"/>
    <property type="match status" value="1"/>
</dbReference>
<keyword evidence="1" id="KW-0378">Hydrolase</keyword>
<dbReference type="PANTHER" id="PTHR43540">
    <property type="entry name" value="PEROXYUREIDOACRYLATE/UREIDOACRYLATE AMIDOHYDROLASE-RELATED"/>
    <property type="match status" value="1"/>
</dbReference>